<gene>
    <name evidence="4" type="primary">LOC102803770</name>
</gene>
<protein>
    <submittedName>
        <fullName evidence="4">Location of vulva defective 1-like</fullName>
    </submittedName>
</protein>
<reference evidence="4" key="1">
    <citation type="submission" date="2025-08" db="UniProtKB">
        <authorList>
            <consortium name="RefSeq"/>
        </authorList>
    </citation>
    <scope>IDENTIFICATION</scope>
    <source>
        <tissue evidence="4">Testes</tissue>
    </source>
</reference>
<dbReference type="RefSeq" id="XP_006820697.1">
    <property type="nucleotide sequence ID" value="XM_006820634.1"/>
</dbReference>
<evidence type="ECO:0000313" key="4">
    <source>
        <dbReference type="RefSeq" id="XP_006820697.1"/>
    </source>
</evidence>
<dbReference type="Proteomes" id="UP000694865">
    <property type="component" value="Unplaced"/>
</dbReference>
<feature type="region of interest" description="Disordered" evidence="1">
    <location>
        <begin position="1"/>
        <end position="121"/>
    </location>
</feature>
<accession>A0ABM0ML06</accession>
<dbReference type="GeneID" id="102803770"/>
<sequence length="357" mass="39305">MSGDHPDDFKAGYIDCNSPSISPSQSPDNPNPTTKATTTLPSTTKKPAAVTPTPAKASPVLPVTEKHTTLQLTTRAIVTTATPQNSSSNSTSNSTSSSAAPVVASKNTTTVSPSGSDVQKRDVSDPIPTCIIFKYFSSSKLIFGNSTWRANFSCDVTGICENMEYQDNIMFNNTKGKLYCCKGNDCNTRDWLDRVKFKPIVRDCYTGSITTEETAVRLENTTCAEEKSHYCVNMTNVKNVTTFSCANDAFKKYCFQNEGQSCFTKEISGEQQKICCCNSSYCNVHPKYIAVPVHVNPEIKGKAKFNYSMVFFILSPLIIVGLCITVIVLLVRRRKMNWSPDMVQYTYKRLTADLADG</sequence>
<feature type="compositionally biased region" description="Basic and acidic residues" evidence="1">
    <location>
        <begin position="1"/>
        <end position="10"/>
    </location>
</feature>
<keyword evidence="2" id="KW-0812">Transmembrane</keyword>
<keyword evidence="3" id="KW-1185">Reference proteome</keyword>
<keyword evidence="2" id="KW-0472">Membrane</keyword>
<feature type="transmembrane region" description="Helical" evidence="2">
    <location>
        <begin position="309"/>
        <end position="331"/>
    </location>
</feature>
<feature type="compositionally biased region" description="Low complexity" evidence="1">
    <location>
        <begin position="32"/>
        <end position="60"/>
    </location>
</feature>
<proteinExistence type="predicted"/>
<name>A0ABM0ML06_SACKO</name>
<evidence type="ECO:0000313" key="3">
    <source>
        <dbReference type="Proteomes" id="UP000694865"/>
    </source>
</evidence>
<keyword evidence="2" id="KW-1133">Transmembrane helix</keyword>
<evidence type="ECO:0000256" key="1">
    <source>
        <dbReference type="SAM" id="MobiDB-lite"/>
    </source>
</evidence>
<feature type="compositionally biased region" description="Polar residues" evidence="1">
    <location>
        <begin position="17"/>
        <end position="28"/>
    </location>
</feature>
<organism evidence="3 4">
    <name type="scientific">Saccoglossus kowalevskii</name>
    <name type="common">Acorn worm</name>
    <dbReference type="NCBI Taxonomy" id="10224"/>
    <lineage>
        <taxon>Eukaryota</taxon>
        <taxon>Metazoa</taxon>
        <taxon>Hemichordata</taxon>
        <taxon>Enteropneusta</taxon>
        <taxon>Harrimaniidae</taxon>
        <taxon>Saccoglossus</taxon>
    </lineage>
</organism>
<feature type="compositionally biased region" description="Low complexity" evidence="1">
    <location>
        <begin position="79"/>
        <end position="105"/>
    </location>
</feature>
<evidence type="ECO:0000256" key="2">
    <source>
        <dbReference type="SAM" id="Phobius"/>
    </source>
</evidence>
<feature type="compositionally biased region" description="Polar residues" evidence="1">
    <location>
        <begin position="106"/>
        <end position="117"/>
    </location>
</feature>